<dbReference type="GO" id="GO:0009097">
    <property type="term" value="P:isoleucine biosynthetic process"/>
    <property type="evidence" value="ECO:0007669"/>
    <property type="project" value="TreeGrafter"/>
</dbReference>
<evidence type="ECO:0000256" key="6">
    <source>
        <dbReference type="SAM" id="MobiDB-lite"/>
    </source>
</evidence>
<gene>
    <name evidence="8" type="ORF">CTOB1V02_LOCUS8852</name>
</gene>
<keyword evidence="3" id="KW-0456">Lyase</keyword>
<dbReference type="InterPro" id="IPR045865">
    <property type="entry name" value="ACT-like_dom_sf"/>
</dbReference>
<evidence type="ECO:0000256" key="3">
    <source>
        <dbReference type="ARBA" id="ARBA00023239"/>
    </source>
</evidence>
<dbReference type="PANTHER" id="PTHR48078">
    <property type="entry name" value="THREONINE DEHYDRATASE, MITOCHONDRIAL-RELATED"/>
    <property type="match status" value="1"/>
</dbReference>
<dbReference type="InterPro" id="IPR050147">
    <property type="entry name" value="Ser/Thr_Dehydratase"/>
</dbReference>
<dbReference type="GO" id="GO:0004794">
    <property type="term" value="F:threonine deaminase activity"/>
    <property type="evidence" value="ECO:0007669"/>
    <property type="project" value="TreeGrafter"/>
</dbReference>
<dbReference type="InterPro" id="IPR001926">
    <property type="entry name" value="TrpB-like_PALP"/>
</dbReference>
<dbReference type="Gene3D" id="3.40.50.1100">
    <property type="match status" value="2"/>
</dbReference>
<dbReference type="InterPro" id="IPR002912">
    <property type="entry name" value="ACT_dom"/>
</dbReference>
<accession>A0A7R8WHI9</accession>
<dbReference type="GO" id="GO:0006565">
    <property type="term" value="P:L-serine catabolic process"/>
    <property type="evidence" value="ECO:0007669"/>
    <property type="project" value="TreeGrafter"/>
</dbReference>
<feature type="domain" description="ACT" evidence="7">
    <location>
        <begin position="418"/>
        <end position="496"/>
    </location>
</feature>
<proteinExistence type="predicted"/>
<dbReference type="PANTHER" id="PTHR48078:SF19">
    <property type="entry name" value="ACT DOMAIN-CONTAINING PROTEIN"/>
    <property type="match status" value="1"/>
</dbReference>
<dbReference type="CDD" id="cd01562">
    <property type="entry name" value="Thr-dehyd"/>
    <property type="match status" value="1"/>
</dbReference>
<dbReference type="OrthoDB" id="4418812at2759"/>
<dbReference type="CDD" id="cd04886">
    <property type="entry name" value="ACT_ThrD-II-like"/>
    <property type="match status" value="1"/>
</dbReference>
<evidence type="ECO:0000313" key="8">
    <source>
        <dbReference type="EMBL" id="CAD7230997.1"/>
    </source>
</evidence>
<feature type="region of interest" description="Disordered" evidence="6">
    <location>
        <begin position="60"/>
        <end position="87"/>
    </location>
</feature>
<evidence type="ECO:0000259" key="7">
    <source>
        <dbReference type="PROSITE" id="PS51671"/>
    </source>
</evidence>
<reference evidence="8" key="1">
    <citation type="submission" date="2020-11" db="EMBL/GenBank/DDBJ databases">
        <authorList>
            <person name="Tran Van P."/>
        </authorList>
    </citation>
    <scope>NUCLEOTIDE SEQUENCE</scope>
</reference>
<dbReference type="InterPro" id="IPR044561">
    <property type="entry name" value="ACT_ThrD-II-like"/>
</dbReference>
<dbReference type="GO" id="GO:0003941">
    <property type="term" value="F:L-serine ammonia-lyase activity"/>
    <property type="evidence" value="ECO:0007669"/>
    <property type="project" value="TreeGrafter"/>
</dbReference>
<dbReference type="SUPFAM" id="SSF53686">
    <property type="entry name" value="Tryptophan synthase beta subunit-like PLP-dependent enzymes"/>
    <property type="match status" value="1"/>
</dbReference>
<sequence>MVRGPLTPEVVVISSEQVDTEQGNPPEAASDGEAGPDFLTPPRPLLHRRGSIEVVVNHGGEKSEVSGGYTDGVLGSKPEGVSPPGESGLPDSAYFDPWCDPENPKVIAFQDISAAAYMIRGGVVYTPCMMLNNIAIEPKVKQIFKVCRGLGAQRFPAVAGVGALRLNDLGNHLYPPPLNRLYYPCRTPPSSVSIAYTSSLCYLVRSNISSLAGMDVYFKKDFLQFTGSFKERGARNTLQLLSPKQREQGVVAASAGNHALALSYHGKSLGIPVTVVSSCANYGANVIVYGASLTEAKDFAMKKSKELGALYVNGYDHPHIIAGQGTMGLEILEQVKGVDAVIIPVGGGGLIAGVALAIKSLSPNVMVIGCQAANAPGFATALKVGNPLKVDMKSTLADGLAVATVGCNAFATAKNLIDKMVTVSDRPGGIAKLTSLLAGIGVSIKDIIHSRAWLMQDIFSCDVEVLAETRDSEHAEELRQMLNAHYEQVSFVRHNPTAAI</sequence>
<dbReference type="SUPFAM" id="SSF55021">
    <property type="entry name" value="ACT-like"/>
    <property type="match status" value="1"/>
</dbReference>
<dbReference type="InterPro" id="IPR036052">
    <property type="entry name" value="TrpB-like_PALP_sf"/>
</dbReference>
<dbReference type="AlphaFoldDB" id="A0A7R8WHI9"/>
<evidence type="ECO:0000256" key="5">
    <source>
        <dbReference type="ARBA" id="ARBA00042605"/>
    </source>
</evidence>
<evidence type="ECO:0000256" key="2">
    <source>
        <dbReference type="ARBA" id="ARBA00022898"/>
    </source>
</evidence>
<protein>
    <recommendedName>
        <fullName evidence="4">L-serine deaminase</fullName>
    </recommendedName>
    <alternativeName>
        <fullName evidence="5">L-threonine dehydratase</fullName>
    </alternativeName>
</protein>
<evidence type="ECO:0000256" key="4">
    <source>
        <dbReference type="ARBA" id="ARBA00041766"/>
    </source>
</evidence>
<organism evidence="8">
    <name type="scientific">Cyprideis torosa</name>
    <dbReference type="NCBI Taxonomy" id="163714"/>
    <lineage>
        <taxon>Eukaryota</taxon>
        <taxon>Metazoa</taxon>
        <taxon>Ecdysozoa</taxon>
        <taxon>Arthropoda</taxon>
        <taxon>Crustacea</taxon>
        <taxon>Oligostraca</taxon>
        <taxon>Ostracoda</taxon>
        <taxon>Podocopa</taxon>
        <taxon>Podocopida</taxon>
        <taxon>Cytherocopina</taxon>
        <taxon>Cytheroidea</taxon>
        <taxon>Cytherideidae</taxon>
        <taxon>Cyprideis</taxon>
    </lineage>
</organism>
<dbReference type="Pfam" id="PF00291">
    <property type="entry name" value="PALP"/>
    <property type="match status" value="1"/>
</dbReference>
<feature type="compositionally biased region" description="Polar residues" evidence="6">
    <location>
        <begin position="14"/>
        <end position="23"/>
    </location>
</feature>
<dbReference type="PROSITE" id="PS51671">
    <property type="entry name" value="ACT"/>
    <property type="match status" value="1"/>
</dbReference>
<feature type="region of interest" description="Disordered" evidence="6">
    <location>
        <begin position="1"/>
        <end position="46"/>
    </location>
</feature>
<comment type="cofactor">
    <cofactor evidence="1">
        <name>pyridoxal 5'-phosphate</name>
        <dbReference type="ChEBI" id="CHEBI:597326"/>
    </cofactor>
</comment>
<name>A0A7R8WHI9_9CRUS</name>
<dbReference type="EMBL" id="OB663113">
    <property type="protein sequence ID" value="CAD7230997.1"/>
    <property type="molecule type" value="Genomic_DNA"/>
</dbReference>
<dbReference type="GO" id="GO:0006567">
    <property type="term" value="P:L-threonine catabolic process"/>
    <property type="evidence" value="ECO:0007669"/>
    <property type="project" value="TreeGrafter"/>
</dbReference>
<evidence type="ECO:0000256" key="1">
    <source>
        <dbReference type="ARBA" id="ARBA00001933"/>
    </source>
</evidence>
<keyword evidence="2" id="KW-0663">Pyridoxal phosphate</keyword>